<dbReference type="STRING" id="760192.Halhy_6200"/>
<dbReference type="EMBL" id="CP002691">
    <property type="protein sequence ID" value="AEE54021.1"/>
    <property type="molecule type" value="Genomic_DNA"/>
</dbReference>
<dbReference type="Gene3D" id="3.40.630.30">
    <property type="match status" value="1"/>
</dbReference>
<proteinExistence type="predicted"/>
<sequence length="170" mass="19097">MIETYRLKIQPLTYAQLQKYVQNDQSLEKELNLKDSSRNISPELVEALEQTILPNVADGSKNYLYSTLWTVISKADRQMVADLCFVGEPDANGQIELGFGTYERHEGQGYMTEAVAGMIKWAKEQPAVKSIYAETAPDNFASMSVLKKNGFVQLNKKAALCSWKLVLPID</sequence>
<dbReference type="SUPFAM" id="SSF55729">
    <property type="entry name" value="Acyl-CoA N-acyltransferases (Nat)"/>
    <property type="match status" value="1"/>
</dbReference>
<dbReference type="InterPro" id="IPR000182">
    <property type="entry name" value="GNAT_dom"/>
</dbReference>
<dbReference type="PANTHER" id="PTHR43792:SF13">
    <property type="entry name" value="ACETYLTRANSFERASE"/>
    <property type="match status" value="1"/>
</dbReference>
<dbReference type="RefSeq" id="WP_013768543.1">
    <property type="nucleotide sequence ID" value="NC_015510.1"/>
</dbReference>
<dbReference type="Proteomes" id="UP000008461">
    <property type="component" value="Chromosome"/>
</dbReference>
<feature type="domain" description="N-acetyltransferase" evidence="1">
    <location>
        <begin position="31"/>
        <end position="170"/>
    </location>
</feature>
<evidence type="ECO:0000313" key="3">
    <source>
        <dbReference type="Proteomes" id="UP000008461"/>
    </source>
</evidence>
<accession>F4L4V9</accession>
<dbReference type="Pfam" id="PF13302">
    <property type="entry name" value="Acetyltransf_3"/>
    <property type="match status" value="1"/>
</dbReference>
<keyword evidence="3" id="KW-1185">Reference proteome</keyword>
<dbReference type="OrthoDB" id="9811523at2"/>
<reference evidence="2 3" key="1">
    <citation type="journal article" date="2011" name="Stand. Genomic Sci.">
        <title>Complete genome sequence of Haliscomenobacter hydrossis type strain (O).</title>
        <authorList>
            <consortium name="US DOE Joint Genome Institute (JGI-PGF)"/>
            <person name="Daligault H."/>
            <person name="Lapidus A."/>
            <person name="Zeytun A."/>
            <person name="Nolan M."/>
            <person name="Lucas S."/>
            <person name="Del Rio T.G."/>
            <person name="Tice H."/>
            <person name="Cheng J.F."/>
            <person name="Tapia R."/>
            <person name="Han C."/>
            <person name="Goodwin L."/>
            <person name="Pitluck S."/>
            <person name="Liolios K."/>
            <person name="Pagani I."/>
            <person name="Ivanova N."/>
            <person name="Huntemann M."/>
            <person name="Mavromatis K."/>
            <person name="Mikhailova N."/>
            <person name="Pati A."/>
            <person name="Chen A."/>
            <person name="Palaniappan K."/>
            <person name="Land M."/>
            <person name="Hauser L."/>
            <person name="Brambilla E.M."/>
            <person name="Rohde M."/>
            <person name="Verbarg S."/>
            <person name="Goker M."/>
            <person name="Bristow J."/>
            <person name="Eisen J.A."/>
            <person name="Markowitz V."/>
            <person name="Hugenholtz P."/>
            <person name="Kyrpides N.C."/>
            <person name="Klenk H.P."/>
            <person name="Woyke T."/>
        </authorList>
    </citation>
    <scope>NUCLEOTIDE SEQUENCE [LARGE SCALE GENOMIC DNA]</scope>
    <source>
        <strain evidence="3">ATCC 27775 / DSM 1100 / LMG 10767 / O</strain>
    </source>
</reference>
<dbReference type="InterPro" id="IPR016181">
    <property type="entry name" value="Acyl_CoA_acyltransferase"/>
</dbReference>
<reference key="2">
    <citation type="submission" date="2011-04" db="EMBL/GenBank/DDBJ databases">
        <title>Complete sequence of chromosome of Haliscomenobacter hydrossis DSM 1100.</title>
        <authorList>
            <consortium name="US DOE Joint Genome Institute (JGI-PGF)"/>
            <person name="Lucas S."/>
            <person name="Han J."/>
            <person name="Lapidus A."/>
            <person name="Bruce D."/>
            <person name="Goodwin L."/>
            <person name="Pitluck S."/>
            <person name="Peters L."/>
            <person name="Kyrpides N."/>
            <person name="Mavromatis K."/>
            <person name="Ivanova N."/>
            <person name="Ovchinnikova G."/>
            <person name="Pagani I."/>
            <person name="Daligault H."/>
            <person name="Detter J.C."/>
            <person name="Han C."/>
            <person name="Land M."/>
            <person name="Hauser L."/>
            <person name="Markowitz V."/>
            <person name="Cheng J.-F."/>
            <person name="Hugenholtz P."/>
            <person name="Woyke T."/>
            <person name="Wu D."/>
            <person name="Verbarg S."/>
            <person name="Frueling A."/>
            <person name="Brambilla E."/>
            <person name="Klenk H.-P."/>
            <person name="Eisen J.A."/>
        </authorList>
    </citation>
    <scope>NUCLEOTIDE SEQUENCE</scope>
    <source>
        <strain>DSM 1100</strain>
    </source>
</reference>
<name>F4L4V9_HALH1</name>
<evidence type="ECO:0000259" key="1">
    <source>
        <dbReference type="PROSITE" id="PS51186"/>
    </source>
</evidence>
<dbReference type="PROSITE" id="PS51186">
    <property type="entry name" value="GNAT"/>
    <property type="match status" value="1"/>
</dbReference>
<dbReference type="KEGG" id="hhy:Halhy_6200"/>
<protein>
    <submittedName>
        <fullName evidence="2">GCN5-related N-acetyltransferase</fullName>
    </submittedName>
</protein>
<organism evidence="2 3">
    <name type="scientific">Haliscomenobacter hydrossis (strain ATCC 27775 / DSM 1100 / LMG 10767 / O)</name>
    <dbReference type="NCBI Taxonomy" id="760192"/>
    <lineage>
        <taxon>Bacteria</taxon>
        <taxon>Pseudomonadati</taxon>
        <taxon>Bacteroidota</taxon>
        <taxon>Saprospiria</taxon>
        <taxon>Saprospirales</taxon>
        <taxon>Haliscomenobacteraceae</taxon>
        <taxon>Haliscomenobacter</taxon>
    </lineage>
</organism>
<dbReference type="HOGENOM" id="CLU_013985_28_1_10"/>
<dbReference type="InterPro" id="IPR051531">
    <property type="entry name" value="N-acetyltransferase"/>
</dbReference>
<gene>
    <name evidence="2" type="ordered locus">Halhy_6200</name>
</gene>
<evidence type="ECO:0000313" key="2">
    <source>
        <dbReference type="EMBL" id="AEE54021.1"/>
    </source>
</evidence>
<dbReference type="PANTHER" id="PTHR43792">
    <property type="entry name" value="GNAT FAMILY, PUTATIVE (AFU_ORTHOLOGUE AFUA_3G00765)-RELATED-RELATED"/>
    <property type="match status" value="1"/>
</dbReference>
<dbReference type="AlphaFoldDB" id="F4L4V9"/>
<dbReference type="eggNOG" id="COG1670">
    <property type="taxonomic scope" value="Bacteria"/>
</dbReference>
<dbReference type="GO" id="GO:0016747">
    <property type="term" value="F:acyltransferase activity, transferring groups other than amino-acyl groups"/>
    <property type="evidence" value="ECO:0007669"/>
    <property type="project" value="InterPro"/>
</dbReference>